<dbReference type="GO" id="GO:0003677">
    <property type="term" value="F:DNA binding"/>
    <property type="evidence" value="ECO:0007669"/>
    <property type="project" value="UniProtKB-KW"/>
</dbReference>
<keyword evidence="1" id="KW-0238">DNA-binding</keyword>
<evidence type="ECO:0000259" key="2">
    <source>
        <dbReference type="Pfam" id="PF07282"/>
    </source>
</evidence>
<dbReference type="RefSeq" id="WP_285273259.1">
    <property type="nucleotide sequence ID" value="NZ_JASNVW010000001.1"/>
</dbReference>
<keyword evidence="4" id="KW-1185">Reference proteome</keyword>
<protein>
    <submittedName>
        <fullName evidence="3">Transposase</fullName>
    </submittedName>
</protein>
<dbReference type="EMBL" id="JASNVW010000001">
    <property type="protein sequence ID" value="MDK6028292.1"/>
    <property type="molecule type" value="Genomic_DNA"/>
</dbReference>
<dbReference type="NCBIfam" id="TIGR01766">
    <property type="entry name" value="IS200/IS605 family accessory protein TnpB-like domain"/>
    <property type="match status" value="1"/>
</dbReference>
<dbReference type="InterPro" id="IPR010095">
    <property type="entry name" value="Cas12f1-like_TNB"/>
</dbReference>
<dbReference type="Proteomes" id="UP001529235">
    <property type="component" value="Unassembled WGS sequence"/>
</dbReference>
<dbReference type="Pfam" id="PF07282">
    <property type="entry name" value="Cas12f1-like_TNB"/>
    <property type="match status" value="1"/>
</dbReference>
<dbReference type="AlphaFoldDB" id="A0ABD4Z5P2"/>
<sequence>MARVARTVVVETPPLPRKLFRVFVELEGMYRNMVEQLTLYAVREGVSSFTKLKALKYRELRGLYQHLPSHYAYTACQDASARVRGFLRLKRLGLAKKEYPEIRKVSIWLDDHLWKPGGLTSIKIATHEGWVTVEFNSHRQYWRYINRGWRLASEARVKLDKRNRQLIINLMFVKEVGMYEPKGHLSVDVNENNVTILVDGTAYLLKTDIEKLVLGYYYRRKRIQEKYDKLYDVRSGAKRKVMRRLKERKKKNDIRWKTANIIVRAAYERQYAIVLEKLDRRPANNMIKRIRDEQLRHRIYQASFRGIQKAIDEVARKYGVPVVYVNPKNTSKTCPIHNAPINYGNGSRIGRCSRGGELWHRDVVACWNLLFKTRLGDGSNAPSLGASPLDGSPVPLGSTAAGEPTVIARDLWARWKSLEATLNNPKKHGTTL</sequence>
<reference evidence="3 4" key="1">
    <citation type="submission" date="2023-05" db="EMBL/GenBank/DDBJ databases">
        <title>A new hyperthermophilic archaea 'Ignisphaera cupida' sp. nov. and description of the family 'Ignisphaeraceae' fam. nov.</title>
        <authorList>
            <person name="Podosokorskaya O.A."/>
            <person name="Elcheninov A.G."/>
            <person name="Klukina A."/>
            <person name="Merkel A.Y."/>
        </authorList>
    </citation>
    <scope>NUCLEOTIDE SEQUENCE [LARGE SCALE GENOMIC DNA]</scope>
    <source>
        <strain evidence="3 4">4213-co</strain>
    </source>
</reference>
<evidence type="ECO:0000313" key="4">
    <source>
        <dbReference type="Proteomes" id="UP001529235"/>
    </source>
</evidence>
<name>A0ABD4Z5P2_9CREN</name>
<gene>
    <name evidence="3" type="ORF">QPL79_02800</name>
</gene>
<comment type="caution">
    <text evidence="3">The sequence shown here is derived from an EMBL/GenBank/DDBJ whole genome shotgun (WGS) entry which is preliminary data.</text>
</comment>
<feature type="domain" description="Cas12f1-like TNB" evidence="2">
    <location>
        <begin position="304"/>
        <end position="369"/>
    </location>
</feature>
<organism evidence="3 4">
    <name type="scientific">Ignisphaera cupida</name>
    <dbReference type="NCBI Taxonomy" id="3050454"/>
    <lineage>
        <taxon>Archaea</taxon>
        <taxon>Thermoproteota</taxon>
        <taxon>Thermoprotei</taxon>
        <taxon>Desulfurococcales</taxon>
        <taxon>Desulfurococcaceae</taxon>
        <taxon>Ignisphaera</taxon>
    </lineage>
</organism>
<proteinExistence type="predicted"/>
<evidence type="ECO:0000256" key="1">
    <source>
        <dbReference type="ARBA" id="ARBA00023125"/>
    </source>
</evidence>
<accession>A0ABD4Z5P2</accession>
<evidence type="ECO:0000313" key="3">
    <source>
        <dbReference type="EMBL" id="MDK6028292.1"/>
    </source>
</evidence>